<feature type="compositionally biased region" description="Low complexity" evidence="8">
    <location>
        <begin position="28"/>
        <end position="52"/>
    </location>
</feature>
<dbReference type="RefSeq" id="XP_014259832.1">
    <property type="nucleotide sequence ID" value="XM_014404346.1"/>
</dbReference>
<sequence length="220" mass="24746">MNLAIIAFVVLSGTFGLESMNETEEIVTSEPPVTATATTTESESSNTTTSKTPEYDEEEEIEIRKRAIDDVCLQCICEGASGCNRKADNCFENLCGRFRMTRLFWRDAGMPTLDTDTPRKRGAFVNCALDVNCSRRTVISYVNKYARDCNKDGLISCLDYAAIHQLGPVGCLQEKPIDPFFFHDFIGCLNRHFYKSTAHKILIGWKLFFSVFWSSVSLIT</sequence>
<evidence type="ECO:0000256" key="2">
    <source>
        <dbReference type="ARBA" id="ARBA00012732"/>
    </source>
</evidence>
<keyword evidence="7" id="KW-1015">Disulfide bond</keyword>
<feature type="disulfide bond" evidence="7">
    <location>
        <begin position="127"/>
        <end position="133"/>
    </location>
</feature>
<evidence type="ECO:0000256" key="1">
    <source>
        <dbReference type="ARBA" id="ARBA00000632"/>
    </source>
</evidence>
<dbReference type="GO" id="GO:0031640">
    <property type="term" value="P:killing of cells of another organism"/>
    <property type="evidence" value="ECO:0007669"/>
    <property type="project" value="UniProtKB-KW"/>
</dbReference>
<feature type="region of interest" description="Disordered" evidence="8">
    <location>
        <begin position="24"/>
        <end position="58"/>
    </location>
</feature>
<evidence type="ECO:0000313" key="10">
    <source>
        <dbReference type="EnsemblMetazoa" id="XP_014259832.1"/>
    </source>
</evidence>
<evidence type="ECO:0000256" key="8">
    <source>
        <dbReference type="SAM" id="MobiDB-lite"/>
    </source>
</evidence>
<feature type="disulfide bond" evidence="7">
    <location>
        <begin position="77"/>
        <end position="83"/>
    </location>
</feature>
<evidence type="ECO:0000256" key="9">
    <source>
        <dbReference type="SAM" id="SignalP"/>
    </source>
</evidence>
<proteinExistence type="predicted"/>
<dbReference type="Pfam" id="PF05497">
    <property type="entry name" value="Destabilase"/>
    <property type="match status" value="1"/>
</dbReference>
<feature type="signal peptide" evidence="9">
    <location>
        <begin position="1"/>
        <end position="16"/>
    </location>
</feature>
<dbReference type="PANTHER" id="PTHR11195:SF22">
    <property type="entry name" value="LYSOZYME"/>
    <property type="match status" value="1"/>
</dbReference>
<keyword evidence="11" id="KW-1185">Reference proteome</keyword>
<evidence type="ECO:0000256" key="4">
    <source>
        <dbReference type="ARBA" id="ARBA00022638"/>
    </source>
</evidence>
<keyword evidence="5" id="KW-0378">Hydrolase</keyword>
<keyword evidence="4" id="KW-0081">Bacteriolytic enzyme</keyword>
<dbReference type="EC" id="3.2.1.17" evidence="2"/>
<dbReference type="GO" id="GO:0003796">
    <property type="term" value="F:lysozyme activity"/>
    <property type="evidence" value="ECO:0007669"/>
    <property type="project" value="UniProtKB-EC"/>
</dbReference>
<dbReference type="CDD" id="cd16890">
    <property type="entry name" value="lyz_i"/>
    <property type="match status" value="1"/>
</dbReference>
<dbReference type="InterPro" id="IPR008597">
    <property type="entry name" value="Invert_lysozyme"/>
</dbReference>
<keyword evidence="6" id="KW-0326">Glycosidase</keyword>
<dbReference type="EnsemblMetazoa" id="XM_014404346.1">
    <property type="protein sequence ID" value="XP_014259832.1"/>
    <property type="gene ID" value="LOC106672709"/>
</dbReference>
<dbReference type="KEGG" id="clec:106672709"/>
<dbReference type="GO" id="GO:0042742">
    <property type="term" value="P:defense response to bacterium"/>
    <property type="evidence" value="ECO:0007669"/>
    <property type="project" value="UniProtKB-KW"/>
</dbReference>
<feature type="disulfide bond" evidence="7">
    <location>
        <begin position="72"/>
        <end position="157"/>
    </location>
</feature>
<dbReference type="Gene3D" id="1.10.530.10">
    <property type="match status" value="1"/>
</dbReference>
<name>A0A8I6SGL8_CIMLE</name>
<comment type="catalytic activity">
    <reaction evidence="1">
        <text>Hydrolysis of (1-&gt;4)-beta-linkages between N-acetylmuramic acid and N-acetyl-D-glucosamine residues in a peptidoglycan and between N-acetyl-D-glucosamine residues in chitodextrins.</text>
        <dbReference type="EC" id="3.2.1.17"/>
    </reaction>
</comment>
<dbReference type="GeneID" id="106672709"/>
<protein>
    <recommendedName>
        <fullName evidence="2">lysozyme</fullName>
        <ecNumber evidence="2">3.2.1.17</ecNumber>
    </recommendedName>
</protein>
<reference evidence="10" key="1">
    <citation type="submission" date="2022-01" db="UniProtKB">
        <authorList>
            <consortium name="EnsemblMetazoa"/>
        </authorList>
    </citation>
    <scope>IDENTIFICATION</scope>
</reference>
<dbReference type="Proteomes" id="UP000494040">
    <property type="component" value="Unassembled WGS sequence"/>
</dbReference>
<evidence type="ECO:0000256" key="3">
    <source>
        <dbReference type="ARBA" id="ARBA00022529"/>
    </source>
</evidence>
<dbReference type="PANTHER" id="PTHR11195">
    <property type="entry name" value="DESTABILASE-RELATED"/>
    <property type="match status" value="1"/>
</dbReference>
<evidence type="ECO:0000256" key="5">
    <source>
        <dbReference type="ARBA" id="ARBA00022801"/>
    </source>
</evidence>
<evidence type="ECO:0000256" key="7">
    <source>
        <dbReference type="PIRSR" id="PIRSR608597-3"/>
    </source>
</evidence>
<evidence type="ECO:0000256" key="6">
    <source>
        <dbReference type="ARBA" id="ARBA00023295"/>
    </source>
</evidence>
<organism evidence="10 11">
    <name type="scientific">Cimex lectularius</name>
    <name type="common">Bed bug</name>
    <name type="synonym">Acanthia lectularia</name>
    <dbReference type="NCBI Taxonomy" id="79782"/>
    <lineage>
        <taxon>Eukaryota</taxon>
        <taxon>Metazoa</taxon>
        <taxon>Ecdysozoa</taxon>
        <taxon>Arthropoda</taxon>
        <taxon>Hexapoda</taxon>
        <taxon>Insecta</taxon>
        <taxon>Pterygota</taxon>
        <taxon>Neoptera</taxon>
        <taxon>Paraneoptera</taxon>
        <taxon>Hemiptera</taxon>
        <taxon>Heteroptera</taxon>
        <taxon>Panheteroptera</taxon>
        <taxon>Cimicomorpha</taxon>
        <taxon>Cimicidae</taxon>
        <taxon>Cimex</taxon>
    </lineage>
</organism>
<evidence type="ECO:0000313" key="11">
    <source>
        <dbReference type="Proteomes" id="UP000494040"/>
    </source>
</evidence>
<feature type="chain" id="PRO_5035169417" description="lysozyme" evidence="9">
    <location>
        <begin position="17"/>
        <end position="220"/>
    </location>
</feature>
<keyword evidence="9" id="KW-0732">Signal</keyword>
<dbReference type="PROSITE" id="PS51909">
    <property type="entry name" value="LYSOZYME_I"/>
    <property type="match status" value="1"/>
</dbReference>
<accession>A0A8I6SGL8</accession>
<keyword evidence="3" id="KW-0929">Antimicrobial</keyword>
<dbReference type="OrthoDB" id="6337871at2759"/>
<dbReference type="AlphaFoldDB" id="A0A8I6SGL8"/>